<evidence type="ECO:0000313" key="4">
    <source>
        <dbReference type="RefSeq" id="XP_018014605.1"/>
    </source>
</evidence>
<dbReference type="SUPFAM" id="SSF52540">
    <property type="entry name" value="P-loop containing nucleoside triphosphate hydrolases"/>
    <property type="match status" value="1"/>
</dbReference>
<feature type="region of interest" description="Disordered" evidence="1">
    <location>
        <begin position="99"/>
        <end position="122"/>
    </location>
</feature>
<dbReference type="OrthoDB" id="120976at2759"/>
<sequence>MTLWTSEWITEVKGCGGYVTSVDRDQRPSGAPADAREMAEPGPGTTLSERLRRHEQLQRPLDVAVPPQRSLDVAVQPPRTLDVAVPPQRSLDVAVPPQRPLDVAVPPQRSLDVSGPPQRSLDVAVQPPRTLDVAVQPSPSEPYWEMGNTASATAPAFPTATAVDLPGATASVYRIVVGNLHLSPMIMRFVLSKECQDKREDETYRQYVDRLRTEANKSPITNNEWKKALGFSSYVFNKLTDVKEQDVTGIFSLLNYILTTVHRDNSQDCGELLKKLKNVKNFRNKAFHNLTAVQNEQTLIDLIAALNDLIDEAGRFYALPPNEIYDIKRELNQDISKLDLNQKSIYYWCSRLMMNGKQAVQVLWKARLSSEVLGLGDETIKVQRRDVFHAAEVKERAGTSGEGFSYTKIFNGCEEIILVTGVAGAGKTTLVKNIVLQFFDLQQGTADYLSSFDQLIFFECRDRINQELSDVIKLHFNDLCNEPGGQVKVLDAILRLRVLFIIDGFDEINEFSMKVVTEIIKLSWRPNCRVLITTRPHAVKAKLAPLLSSNDVSSAEYEILPLTKLADQLEFLQRYEKALSVDTPTGEMAKSFKSLSEDVRSQFTEPINLVHFCEMHKHFPEEISLWQSPGDVAPSIIRLYKKRILSKLADSNYSATDVLVADLFDVIGREALELLRDNSVTLSGEELLELKKKCKEKIDATGKFDPEIVLSVLLKEQKPLFKLGDKSYTFPHKTVHEIVAADHVVQRIRAGKDSLACILGAKTEEIPRFYSLALLGSRLRAEELRRLLRALHGAGVRTGDGGDTHANFGPAERERLHRLHPR</sequence>
<reference evidence="4" key="1">
    <citation type="submission" date="2025-08" db="UniProtKB">
        <authorList>
            <consortium name="RefSeq"/>
        </authorList>
    </citation>
    <scope>IDENTIFICATION</scope>
    <source>
        <tissue evidence="4">Whole organism</tissue>
    </source>
</reference>
<feature type="region of interest" description="Disordered" evidence="1">
    <location>
        <begin position="20"/>
        <end position="49"/>
    </location>
</feature>
<dbReference type="Pfam" id="PF05729">
    <property type="entry name" value="NACHT"/>
    <property type="match status" value="1"/>
</dbReference>
<dbReference type="PROSITE" id="PS50837">
    <property type="entry name" value="NACHT"/>
    <property type="match status" value="1"/>
</dbReference>
<dbReference type="InterPro" id="IPR027417">
    <property type="entry name" value="P-loop_NTPase"/>
</dbReference>
<keyword evidence="3" id="KW-1185">Reference proteome</keyword>
<dbReference type="AlphaFoldDB" id="A0A8B7NLQ8"/>
<feature type="region of interest" description="Disordered" evidence="1">
    <location>
        <begin position="799"/>
        <end position="822"/>
    </location>
</feature>
<dbReference type="GeneID" id="108671559"/>
<dbReference type="PANTHER" id="PTHR46312">
    <property type="entry name" value="NACHT DOMAIN-CONTAINING PROTEIN"/>
    <property type="match status" value="1"/>
</dbReference>
<evidence type="ECO:0000259" key="2">
    <source>
        <dbReference type="PROSITE" id="PS50837"/>
    </source>
</evidence>
<organism evidence="3 4">
    <name type="scientific">Hyalella azteca</name>
    <name type="common">Amphipod</name>
    <dbReference type="NCBI Taxonomy" id="294128"/>
    <lineage>
        <taxon>Eukaryota</taxon>
        <taxon>Metazoa</taxon>
        <taxon>Ecdysozoa</taxon>
        <taxon>Arthropoda</taxon>
        <taxon>Crustacea</taxon>
        <taxon>Multicrustacea</taxon>
        <taxon>Malacostraca</taxon>
        <taxon>Eumalacostraca</taxon>
        <taxon>Peracarida</taxon>
        <taxon>Amphipoda</taxon>
        <taxon>Senticaudata</taxon>
        <taxon>Talitrida</taxon>
        <taxon>Talitroidea</taxon>
        <taxon>Hyalellidae</taxon>
        <taxon>Hyalella</taxon>
    </lineage>
</organism>
<gene>
    <name evidence="4" type="primary">LOC108671559</name>
</gene>
<feature type="domain" description="NACHT" evidence="2">
    <location>
        <begin position="415"/>
        <end position="538"/>
    </location>
</feature>
<protein>
    <submittedName>
        <fullName evidence="4">Uncharacterized protein LOC108671559</fullName>
    </submittedName>
</protein>
<evidence type="ECO:0000313" key="3">
    <source>
        <dbReference type="Proteomes" id="UP000694843"/>
    </source>
</evidence>
<dbReference type="Proteomes" id="UP000694843">
    <property type="component" value="Unplaced"/>
</dbReference>
<dbReference type="Gene3D" id="3.40.50.300">
    <property type="entry name" value="P-loop containing nucleotide triphosphate hydrolases"/>
    <property type="match status" value="1"/>
</dbReference>
<accession>A0A8B7NLQ8</accession>
<dbReference type="InterPro" id="IPR007111">
    <property type="entry name" value="NACHT_NTPase"/>
</dbReference>
<dbReference type="PANTHER" id="PTHR46312:SF2">
    <property type="entry name" value="NUCLEOTIDE-BINDING OLIGOMERIZATION DOMAIN-CONTAINING PROTEIN 2-LIKE"/>
    <property type="match status" value="1"/>
</dbReference>
<proteinExistence type="predicted"/>
<dbReference type="RefSeq" id="XP_018014605.1">
    <property type="nucleotide sequence ID" value="XM_018159116.1"/>
</dbReference>
<evidence type="ECO:0000256" key="1">
    <source>
        <dbReference type="SAM" id="MobiDB-lite"/>
    </source>
</evidence>
<dbReference type="KEGG" id="hazt:108671559"/>
<name>A0A8B7NLQ8_HYAAZ</name>